<dbReference type="Gene3D" id="3.40.50.720">
    <property type="entry name" value="NAD(P)-binding Rossmann-like Domain"/>
    <property type="match status" value="1"/>
</dbReference>
<keyword evidence="2" id="KW-0812">Transmembrane</keyword>
<protein>
    <submittedName>
        <fullName evidence="3">Uncharacterized protein</fullName>
    </submittedName>
</protein>
<gene>
    <name evidence="3" type="ORF">OTU49_017118</name>
</gene>
<dbReference type="InterPro" id="IPR036291">
    <property type="entry name" value="NAD(P)-bd_dom_sf"/>
</dbReference>
<keyword evidence="2" id="KW-0472">Membrane</keyword>
<keyword evidence="2" id="KW-1133">Transmembrane helix</keyword>
<comment type="caution">
    <text evidence="3">The sequence shown here is derived from an EMBL/GenBank/DDBJ whole genome shotgun (WGS) entry which is preliminary data.</text>
</comment>
<comment type="similarity">
    <text evidence="1">Belongs to the short-chain dehydrogenases/reductases (SDR) family.</text>
</comment>
<proteinExistence type="inferred from homology"/>
<dbReference type="SUPFAM" id="SSF51735">
    <property type="entry name" value="NAD(P)-binding Rossmann-fold domains"/>
    <property type="match status" value="1"/>
</dbReference>
<keyword evidence="4" id="KW-1185">Reference proteome</keyword>
<dbReference type="PRINTS" id="PR00081">
    <property type="entry name" value="GDHRDH"/>
</dbReference>
<evidence type="ECO:0000256" key="2">
    <source>
        <dbReference type="SAM" id="Phobius"/>
    </source>
</evidence>
<dbReference type="InterPro" id="IPR002347">
    <property type="entry name" value="SDR_fam"/>
</dbReference>
<dbReference type="PRINTS" id="PR00080">
    <property type="entry name" value="SDRFAMILY"/>
</dbReference>
<feature type="transmembrane region" description="Helical" evidence="2">
    <location>
        <begin position="26"/>
        <end position="52"/>
    </location>
</feature>
<dbReference type="GO" id="GO:0008202">
    <property type="term" value="P:steroid metabolic process"/>
    <property type="evidence" value="ECO:0007669"/>
    <property type="project" value="TreeGrafter"/>
</dbReference>
<evidence type="ECO:0000313" key="3">
    <source>
        <dbReference type="EMBL" id="KAK8746641.1"/>
    </source>
</evidence>
<dbReference type="PANTHER" id="PTHR43313">
    <property type="entry name" value="SHORT-CHAIN DEHYDROGENASE/REDUCTASE FAMILY 9C"/>
    <property type="match status" value="1"/>
</dbReference>
<dbReference type="EMBL" id="JARKIK010000017">
    <property type="protein sequence ID" value="KAK8746641.1"/>
    <property type="molecule type" value="Genomic_DNA"/>
</dbReference>
<sequence>VLRLDEAGDVLLCGGVSALLSSTLHLLGLFSTSCWLLFTTLWLLSAATILLLSAVKVSSDGKVVVVTGCDTGFGNALALHLHNLGFRVVACCLREEGEGVQRLRDLKSPRLHLLQLDVTSQDQLKTTLSQVKNLIPEGEVLWGLVNNAGVSTFGEVEWVPEATYRKVLEVNLLGTVFATKTFLPLIRRTRGRVVNIASMYGRMGNTMRAPYVLSKYAVEGFTDCLRQEMKVWGVKVCLVEPGNYVAATNIFTDESVRQQAQVMWTAMTEEVQQDFPRSYFDSQVNLMMSYTNAGTRDVNDVVEAMTAALTQKYPRARYLPMDVTTRIRIFVATHLPEWVYDTCYITTARPHLSLPNSAKP</sequence>
<dbReference type="AlphaFoldDB" id="A0AAW0Y3J9"/>
<dbReference type="Proteomes" id="UP001445076">
    <property type="component" value="Unassembled WGS sequence"/>
</dbReference>
<name>A0AAW0Y3J9_CHEQU</name>
<feature type="non-terminal residue" evidence="3">
    <location>
        <position position="1"/>
    </location>
</feature>
<dbReference type="GO" id="GO:0016491">
    <property type="term" value="F:oxidoreductase activity"/>
    <property type="evidence" value="ECO:0007669"/>
    <property type="project" value="TreeGrafter"/>
</dbReference>
<dbReference type="Pfam" id="PF00106">
    <property type="entry name" value="adh_short"/>
    <property type="match status" value="1"/>
</dbReference>
<reference evidence="3 4" key="1">
    <citation type="journal article" date="2024" name="BMC Genomics">
        <title>Genome assembly of redclaw crayfish (Cherax quadricarinatus) provides insights into its immune adaptation and hypoxia tolerance.</title>
        <authorList>
            <person name="Liu Z."/>
            <person name="Zheng J."/>
            <person name="Li H."/>
            <person name="Fang K."/>
            <person name="Wang S."/>
            <person name="He J."/>
            <person name="Zhou D."/>
            <person name="Weng S."/>
            <person name="Chi M."/>
            <person name="Gu Z."/>
            <person name="He J."/>
            <person name="Li F."/>
            <person name="Wang M."/>
        </authorList>
    </citation>
    <scope>NUCLEOTIDE SEQUENCE [LARGE SCALE GENOMIC DNA]</scope>
    <source>
        <strain evidence="3">ZL_2023a</strain>
    </source>
</reference>
<evidence type="ECO:0000256" key="1">
    <source>
        <dbReference type="RuleBase" id="RU000363"/>
    </source>
</evidence>
<organism evidence="3 4">
    <name type="scientific">Cherax quadricarinatus</name>
    <name type="common">Australian red claw crayfish</name>
    <dbReference type="NCBI Taxonomy" id="27406"/>
    <lineage>
        <taxon>Eukaryota</taxon>
        <taxon>Metazoa</taxon>
        <taxon>Ecdysozoa</taxon>
        <taxon>Arthropoda</taxon>
        <taxon>Crustacea</taxon>
        <taxon>Multicrustacea</taxon>
        <taxon>Malacostraca</taxon>
        <taxon>Eumalacostraca</taxon>
        <taxon>Eucarida</taxon>
        <taxon>Decapoda</taxon>
        <taxon>Pleocyemata</taxon>
        <taxon>Astacidea</taxon>
        <taxon>Parastacoidea</taxon>
        <taxon>Parastacidae</taxon>
        <taxon>Cherax</taxon>
    </lineage>
</organism>
<accession>A0AAW0Y3J9</accession>
<evidence type="ECO:0000313" key="4">
    <source>
        <dbReference type="Proteomes" id="UP001445076"/>
    </source>
</evidence>
<dbReference type="PANTHER" id="PTHR43313:SF36">
    <property type="entry name" value="D-BETA-HYDROXYBUTYRATE DEHYDROGENASE, MITOCHONDRIAL"/>
    <property type="match status" value="1"/>
</dbReference>